<proteinExistence type="predicted"/>
<name>A0A542XKF8_SALAC</name>
<feature type="compositionally biased region" description="Basic and acidic residues" evidence="1">
    <location>
        <begin position="43"/>
        <end position="52"/>
    </location>
</feature>
<keyword evidence="6" id="KW-1185">Reference proteome</keyword>
<evidence type="ECO:0000256" key="1">
    <source>
        <dbReference type="SAM" id="MobiDB-lite"/>
    </source>
</evidence>
<dbReference type="EMBL" id="BOQM01000009">
    <property type="protein sequence ID" value="GIM84162.1"/>
    <property type="molecule type" value="Genomic_DNA"/>
</dbReference>
<sequence>MRGMQLRGVTAYLVAGAVLGAGAGCGTDREVTTEAGGTADRPAPARRDVDERDARKAALAAYSGYLAATREASGDSDPHHPELATYLADPLLTRVRLTLRTAREHGAVRVGTLRSDPAVSAVDLANVPPIVEIQDCLDATGWQLVYTRDKRVVPGSQGTRHLATATVARYPDGRWLINAGASHEEQPC</sequence>
<evidence type="ECO:0000256" key="2">
    <source>
        <dbReference type="SAM" id="SignalP"/>
    </source>
</evidence>
<evidence type="ECO:0008006" key="7">
    <source>
        <dbReference type="Google" id="ProtNLM"/>
    </source>
</evidence>
<dbReference type="EMBL" id="VFOL01000001">
    <property type="protein sequence ID" value="TQL36352.1"/>
    <property type="molecule type" value="Genomic_DNA"/>
</dbReference>
<evidence type="ECO:0000313" key="5">
    <source>
        <dbReference type="Proteomes" id="UP000315983"/>
    </source>
</evidence>
<feature type="chain" id="PRO_5038337594" description="Secreted protein/lipoprotein" evidence="2">
    <location>
        <begin position="24"/>
        <end position="188"/>
    </location>
</feature>
<feature type="signal peptide" evidence="2">
    <location>
        <begin position="1"/>
        <end position="23"/>
    </location>
</feature>
<dbReference type="Proteomes" id="UP000677457">
    <property type="component" value="Unassembled WGS sequence"/>
</dbReference>
<comment type="caution">
    <text evidence="4">The sequence shown here is derived from an EMBL/GenBank/DDBJ whole genome shotgun (WGS) entry which is preliminary data.</text>
</comment>
<organism evidence="4 5">
    <name type="scientific">Salinispora arenicola</name>
    <dbReference type="NCBI Taxonomy" id="168697"/>
    <lineage>
        <taxon>Bacteria</taxon>
        <taxon>Bacillati</taxon>
        <taxon>Actinomycetota</taxon>
        <taxon>Actinomycetes</taxon>
        <taxon>Micromonosporales</taxon>
        <taxon>Micromonosporaceae</taxon>
        <taxon>Salinispora</taxon>
    </lineage>
</organism>
<evidence type="ECO:0000313" key="4">
    <source>
        <dbReference type="EMBL" id="TQL36352.1"/>
    </source>
</evidence>
<reference evidence="4 5" key="1">
    <citation type="submission" date="2019-06" db="EMBL/GenBank/DDBJ databases">
        <title>Sequencing the genomes of 1000 actinobacteria strains.</title>
        <authorList>
            <person name="Klenk H.-P."/>
        </authorList>
    </citation>
    <scope>NUCLEOTIDE SEQUENCE [LARGE SCALE GENOMIC DNA]</scope>
    <source>
        <strain evidence="4 5">DSM 44819</strain>
    </source>
</reference>
<dbReference type="PROSITE" id="PS51257">
    <property type="entry name" value="PROKAR_LIPOPROTEIN"/>
    <property type="match status" value="1"/>
</dbReference>
<accession>A0A542XKF8</accession>
<gene>
    <name evidence="4" type="ORF">FB564_1441</name>
    <name evidence="3" type="ORF">Sar04_15950</name>
</gene>
<dbReference type="Proteomes" id="UP000315983">
    <property type="component" value="Unassembled WGS sequence"/>
</dbReference>
<feature type="region of interest" description="Disordered" evidence="1">
    <location>
        <begin position="29"/>
        <end position="52"/>
    </location>
</feature>
<reference evidence="3 6" key="2">
    <citation type="submission" date="2021-03" db="EMBL/GenBank/DDBJ databases">
        <title>Whole genome shotgun sequence of Salinispora arenicola NBRC 105043.</title>
        <authorList>
            <person name="Komaki H."/>
            <person name="Tamura T."/>
        </authorList>
    </citation>
    <scope>NUCLEOTIDE SEQUENCE [LARGE SCALE GENOMIC DNA]</scope>
    <source>
        <strain evidence="3 6">NBRC 105043</strain>
    </source>
</reference>
<evidence type="ECO:0000313" key="3">
    <source>
        <dbReference type="EMBL" id="GIM84162.1"/>
    </source>
</evidence>
<dbReference type="AlphaFoldDB" id="A0A542XKF8"/>
<protein>
    <recommendedName>
        <fullName evidence="7">Secreted protein/lipoprotein</fullName>
    </recommendedName>
</protein>
<evidence type="ECO:0000313" key="6">
    <source>
        <dbReference type="Proteomes" id="UP000677457"/>
    </source>
</evidence>
<keyword evidence="2" id="KW-0732">Signal</keyword>